<proteinExistence type="predicted"/>
<organism evidence="1 2">
    <name type="scientific">Brachionus plicatilis</name>
    <name type="common">Marine rotifer</name>
    <name type="synonym">Brachionus muelleri</name>
    <dbReference type="NCBI Taxonomy" id="10195"/>
    <lineage>
        <taxon>Eukaryota</taxon>
        <taxon>Metazoa</taxon>
        <taxon>Spiralia</taxon>
        <taxon>Gnathifera</taxon>
        <taxon>Rotifera</taxon>
        <taxon>Eurotatoria</taxon>
        <taxon>Monogononta</taxon>
        <taxon>Pseudotrocha</taxon>
        <taxon>Ploima</taxon>
        <taxon>Brachionidae</taxon>
        <taxon>Brachionus</taxon>
    </lineage>
</organism>
<reference evidence="1 2" key="1">
    <citation type="journal article" date="2018" name="Sci. Rep.">
        <title>Genomic signatures of local adaptation to the degree of environmental predictability in rotifers.</title>
        <authorList>
            <person name="Franch-Gras L."/>
            <person name="Hahn C."/>
            <person name="Garcia-Roger E.M."/>
            <person name="Carmona M.J."/>
            <person name="Serra M."/>
            <person name="Gomez A."/>
        </authorList>
    </citation>
    <scope>NUCLEOTIDE SEQUENCE [LARGE SCALE GENOMIC DNA]</scope>
    <source>
        <strain evidence="1">HYR1</strain>
    </source>
</reference>
<accession>A0A3M7PM21</accession>
<gene>
    <name evidence="1" type="ORF">BpHYR1_008593</name>
</gene>
<protein>
    <submittedName>
        <fullName evidence="1">Uncharacterized protein</fullName>
    </submittedName>
</protein>
<evidence type="ECO:0000313" key="2">
    <source>
        <dbReference type="Proteomes" id="UP000276133"/>
    </source>
</evidence>
<evidence type="ECO:0000313" key="1">
    <source>
        <dbReference type="EMBL" id="RNA00162.1"/>
    </source>
</evidence>
<dbReference type="AlphaFoldDB" id="A0A3M7PM21"/>
<dbReference type="EMBL" id="REGN01009882">
    <property type="protein sequence ID" value="RNA00162.1"/>
    <property type="molecule type" value="Genomic_DNA"/>
</dbReference>
<dbReference type="Proteomes" id="UP000276133">
    <property type="component" value="Unassembled WGS sequence"/>
</dbReference>
<keyword evidence="2" id="KW-1185">Reference proteome</keyword>
<sequence length="60" mass="7231">MGKIMELFFNVFLYLSSKKKCKVPDIQLSEFLIFDLKFLYFLQTLICSGDLKTYFKKNYK</sequence>
<comment type="caution">
    <text evidence="1">The sequence shown here is derived from an EMBL/GenBank/DDBJ whole genome shotgun (WGS) entry which is preliminary data.</text>
</comment>
<name>A0A3M7PM21_BRAPC</name>